<comment type="caution">
    <text evidence="2">The sequence shown here is derived from an EMBL/GenBank/DDBJ whole genome shotgun (WGS) entry which is preliminary data.</text>
</comment>
<evidence type="ECO:0000313" key="4">
    <source>
        <dbReference type="Proteomes" id="UP001589575"/>
    </source>
</evidence>
<feature type="compositionally biased region" description="Low complexity" evidence="1">
    <location>
        <begin position="1"/>
        <end position="21"/>
    </location>
</feature>
<keyword evidence="4" id="KW-1185">Reference proteome</keyword>
<proteinExistence type="predicted"/>
<evidence type="ECO:0000256" key="1">
    <source>
        <dbReference type="SAM" id="MobiDB-lite"/>
    </source>
</evidence>
<organism evidence="2 4">
    <name type="scientific">Citricoccus parietis</name>
    <dbReference type="NCBI Taxonomy" id="592307"/>
    <lineage>
        <taxon>Bacteria</taxon>
        <taxon>Bacillati</taxon>
        <taxon>Actinomycetota</taxon>
        <taxon>Actinomycetes</taxon>
        <taxon>Micrococcales</taxon>
        <taxon>Micrococcaceae</taxon>
        <taxon>Citricoccus</taxon>
    </lineage>
</organism>
<protein>
    <submittedName>
        <fullName evidence="2">Uncharacterized protein</fullName>
    </submittedName>
</protein>
<evidence type="ECO:0000313" key="2">
    <source>
        <dbReference type="EMBL" id="MFB9069699.1"/>
    </source>
</evidence>
<dbReference type="Proteomes" id="UP001589575">
    <property type="component" value="Unassembled WGS sequence"/>
</dbReference>
<gene>
    <name evidence="2" type="ORF">ACFFX0_00185</name>
    <name evidence="3" type="ORF">ACFFX0_28525</name>
</gene>
<accession>A0ABV5FSR3</accession>
<dbReference type="EMBL" id="JBHMFI010000004">
    <property type="protein sequence ID" value="MFB9074918.1"/>
    <property type="molecule type" value="Genomic_DNA"/>
</dbReference>
<dbReference type="EMBL" id="JBHMFI010000001">
    <property type="protein sequence ID" value="MFB9069699.1"/>
    <property type="molecule type" value="Genomic_DNA"/>
</dbReference>
<evidence type="ECO:0000313" key="3">
    <source>
        <dbReference type="EMBL" id="MFB9074918.1"/>
    </source>
</evidence>
<sequence length="56" mass="5490">MNSSNSLGPRTRLSSPSPSSGGALGTSGVVVLMAASDICTGHTGVRSVARKGCEGQ</sequence>
<name>A0ABV5FSR3_9MICC</name>
<feature type="region of interest" description="Disordered" evidence="1">
    <location>
        <begin position="1"/>
        <end position="25"/>
    </location>
</feature>
<reference evidence="2 4" key="1">
    <citation type="submission" date="2024-09" db="EMBL/GenBank/DDBJ databases">
        <authorList>
            <person name="Sun Q."/>
            <person name="Mori K."/>
        </authorList>
    </citation>
    <scope>NUCLEOTIDE SEQUENCE [LARGE SCALE GENOMIC DNA]</scope>
    <source>
        <strain evidence="2 4">CCM 7609</strain>
    </source>
</reference>